<organism evidence="7 8">
    <name type="scientific">Tsukamurella soli</name>
    <dbReference type="NCBI Taxonomy" id="644556"/>
    <lineage>
        <taxon>Bacteria</taxon>
        <taxon>Bacillati</taxon>
        <taxon>Actinomycetota</taxon>
        <taxon>Actinomycetes</taxon>
        <taxon>Mycobacteriales</taxon>
        <taxon>Tsukamurellaceae</taxon>
        <taxon>Tsukamurella</taxon>
    </lineage>
</organism>
<dbReference type="Pfam" id="PF01957">
    <property type="entry name" value="NfeD"/>
    <property type="match status" value="1"/>
</dbReference>
<evidence type="ECO:0000256" key="2">
    <source>
        <dbReference type="ARBA" id="ARBA00022692"/>
    </source>
</evidence>
<keyword evidence="2 5" id="KW-0812">Transmembrane</keyword>
<dbReference type="InterPro" id="IPR052165">
    <property type="entry name" value="Membrane_assoc_protease"/>
</dbReference>
<dbReference type="Gene3D" id="2.40.50.140">
    <property type="entry name" value="Nucleic acid-binding proteins"/>
    <property type="match status" value="1"/>
</dbReference>
<gene>
    <name evidence="7" type="ORF">GCM10023147_23610</name>
</gene>
<accession>A0ABP8JMT7</accession>
<name>A0ABP8JMT7_9ACTN</name>
<dbReference type="RefSeq" id="WP_344995599.1">
    <property type="nucleotide sequence ID" value="NZ_BAABFR010000032.1"/>
</dbReference>
<feature type="domain" description="NfeD-like C-terminal" evidence="6">
    <location>
        <begin position="84"/>
        <end position="140"/>
    </location>
</feature>
<evidence type="ECO:0000256" key="3">
    <source>
        <dbReference type="ARBA" id="ARBA00022989"/>
    </source>
</evidence>
<dbReference type="PANTHER" id="PTHR33507:SF3">
    <property type="entry name" value="INNER MEMBRANE PROTEIN YBBJ"/>
    <property type="match status" value="1"/>
</dbReference>
<keyword evidence="3 5" id="KW-1133">Transmembrane helix</keyword>
<comment type="caution">
    <text evidence="7">The sequence shown here is derived from an EMBL/GenBank/DDBJ whole genome shotgun (WGS) entry which is preliminary data.</text>
</comment>
<dbReference type="InterPro" id="IPR002810">
    <property type="entry name" value="NfeD-like_C"/>
</dbReference>
<evidence type="ECO:0000256" key="1">
    <source>
        <dbReference type="ARBA" id="ARBA00004141"/>
    </source>
</evidence>
<evidence type="ECO:0000313" key="7">
    <source>
        <dbReference type="EMBL" id="GAA4393166.1"/>
    </source>
</evidence>
<comment type="subcellular location">
    <subcellularLocation>
        <location evidence="1">Membrane</location>
        <topology evidence="1">Multi-pass membrane protein</topology>
    </subcellularLocation>
</comment>
<dbReference type="EMBL" id="BAABFR010000032">
    <property type="protein sequence ID" value="GAA4393166.1"/>
    <property type="molecule type" value="Genomic_DNA"/>
</dbReference>
<reference evidence="8" key="1">
    <citation type="journal article" date="2019" name="Int. J. Syst. Evol. Microbiol.">
        <title>The Global Catalogue of Microorganisms (GCM) 10K type strain sequencing project: providing services to taxonomists for standard genome sequencing and annotation.</title>
        <authorList>
            <consortium name="The Broad Institute Genomics Platform"/>
            <consortium name="The Broad Institute Genome Sequencing Center for Infectious Disease"/>
            <person name="Wu L."/>
            <person name="Ma J."/>
        </authorList>
    </citation>
    <scope>NUCLEOTIDE SEQUENCE [LARGE SCALE GENOMIC DNA]</scope>
    <source>
        <strain evidence="8">JCM 17688</strain>
    </source>
</reference>
<dbReference type="SUPFAM" id="SSF141322">
    <property type="entry name" value="NfeD domain-like"/>
    <property type="match status" value="1"/>
</dbReference>
<keyword evidence="4 5" id="KW-0472">Membrane</keyword>
<evidence type="ECO:0000259" key="6">
    <source>
        <dbReference type="Pfam" id="PF01957"/>
    </source>
</evidence>
<feature type="transmembrane region" description="Helical" evidence="5">
    <location>
        <begin position="47"/>
        <end position="68"/>
    </location>
</feature>
<dbReference type="PANTHER" id="PTHR33507">
    <property type="entry name" value="INNER MEMBRANE PROTEIN YBBJ"/>
    <property type="match status" value="1"/>
</dbReference>
<evidence type="ECO:0000256" key="5">
    <source>
        <dbReference type="SAM" id="Phobius"/>
    </source>
</evidence>
<sequence>MAAALWLIAAIVLAAAEAVAGDFMLLMLGGGALVTAGVTAGLGPPPWAQGLVFAVASIALLVGVRPVLKRIAARHTGVSASYLESLPGRRVIVIAPVDASAGLVRIGGEEWSARTPYEGSPIPAGAEVTVLEIDGAVAVVVGD</sequence>
<evidence type="ECO:0000313" key="8">
    <source>
        <dbReference type="Proteomes" id="UP001500635"/>
    </source>
</evidence>
<keyword evidence="8" id="KW-1185">Reference proteome</keyword>
<evidence type="ECO:0000256" key="4">
    <source>
        <dbReference type="ARBA" id="ARBA00023136"/>
    </source>
</evidence>
<proteinExistence type="predicted"/>
<protein>
    <submittedName>
        <fullName evidence="7">NfeD family protein</fullName>
    </submittedName>
</protein>
<dbReference type="InterPro" id="IPR012340">
    <property type="entry name" value="NA-bd_OB-fold"/>
</dbReference>
<dbReference type="Proteomes" id="UP001500635">
    <property type="component" value="Unassembled WGS sequence"/>
</dbReference>